<evidence type="ECO:0000259" key="9">
    <source>
        <dbReference type="Pfam" id="PF18052"/>
    </source>
</evidence>
<evidence type="ECO:0000313" key="13">
    <source>
        <dbReference type="Proteomes" id="UP001604336"/>
    </source>
</evidence>
<evidence type="ECO:0000259" key="11">
    <source>
        <dbReference type="Pfam" id="PF25019"/>
    </source>
</evidence>
<feature type="domain" description="R13L1/DRL21-like LRR repeat region" evidence="11">
    <location>
        <begin position="668"/>
        <end position="812"/>
    </location>
</feature>
<dbReference type="InterPro" id="IPR027417">
    <property type="entry name" value="P-loop_NTPase"/>
</dbReference>
<dbReference type="FunFam" id="1.10.10.10:FF:000322">
    <property type="entry name" value="Probable disease resistance protein At1g63360"/>
    <property type="match status" value="1"/>
</dbReference>
<accession>A0ABD1T1C7</accession>
<evidence type="ECO:0000256" key="1">
    <source>
        <dbReference type="ARBA" id="ARBA00008894"/>
    </source>
</evidence>
<dbReference type="EMBL" id="JBFOLK010000006">
    <property type="protein sequence ID" value="KAL2506441.1"/>
    <property type="molecule type" value="Genomic_DNA"/>
</dbReference>
<dbReference type="SUPFAM" id="SSF52058">
    <property type="entry name" value="L domain-like"/>
    <property type="match status" value="2"/>
</dbReference>
<dbReference type="PANTHER" id="PTHR36766">
    <property type="entry name" value="PLANT BROAD-SPECTRUM MILDEW RESISTANCE PROTEIN RPW8"/>
    <property type="match status" value="1"/>
</dbReference>
<dbReference type="Pfam" id="PF18052">
    <property type="entry name" value="Rx_N"/>
    <property type="match status" value="1"/>
</dbReference>
<dbReference type="InterPro" id="IPR041118">
    <property type="entry name" value="Rx_N"/>
</dbReference>
<feature type="domain" description="Disease resistance protein winged helix" evidence="10">
    <location>
        <begin position="424"/>
        <end position="494"/>
    </location>
</feature>
<dbReference type="InterPro" id="IPR038005">
    <property type="entry name" value="RX-like_CC"/>
</dbReference>
<dbReference type="GO" id="GO:0051607">
    <property type="term" value="P:defense response to virus"/>
    <property type="evidence" value="ECO:0007669"/>
    <property type="project" value="UniProtKB-ARBA"/>
</dbReference>
<proteinExistence type="inferred from homology"/>
<dbReference type="Pfam" id="PF00931">
    <property type="entry name" value="NB-ARC"/>
    <property type="match status" value="1"/>
</dbReference>
<dbReference type="InterPro" id="IPR032675">
    <property type="entry name" value="LRR_dom_sf"/>
</dbReference>
<protein>
    <submittedName>
        <fullName evidence="12">Disease resistance RPP13-like protein 1</fullName>
    </submittedName>
</protein>
<feature type="domain" description="R13L1/DRL21-like LRR repeat region" evidence="11">
    <location>
        <begin position="1112"/>
        <end position="1173"/>
    </location>
</feature>
<evidence type="ECO:0000256" key="3">
    <source>
        <dbReference type="ARBA" id="ARBA00022737"/>
    </source>
</evidence>
<dbReference type="PRINTS" id="PR00364">
    <property type="entry name" value="DISEASERSIST"/>
</dbReference>
<keyword evidence="2" id="KW-0433">Leucine-rich repeat</keyword>
<dbReference type="SUPFAM" id="SSF52540">
    <property type="entry name" value="P-loop containing nucleoside triphosphate hydrolases"/>
    <property type="match status" value="1"/>
</dbReference>
<evidence type="ECO:0000256" key="4">
    <source>
        <dbReference type="ARBA" id="ARBA00022741"/>
    </source>
</evidence>
<dbReference type="InterPro" id="IPR058922">
    <property type="entry name" value="WHD_DRP"/>
</dbReference>
<evidence type="ECO:0000256" key="5">
    <source>
        <dbReference type="ARBA" id="ARBA00022821"/>
    </source>
</evidence>
<evidence type="ECO:0000256" key="2">
    <source>
        <dbReference type="ARBA" id="ARBA00022614"/>
    </source>
</evidence>
<dbReference type="Pfam" id="PF25019">
    <property type="entry name" value="LRR_R13L1-DRL21"/>
    <property type="match status" value="2"/>
</dbReference>
<dbReference type="AlphaFoldDB" id="A0ABD1T1C7"/>
<evidence type="ECO:0000256" key="7">
    <source>
        <dbReference type="SAM" id="MobiDB-lite"/>
    </source>
</evidence>
<dbReference type="Gene3D" id="3.40.50.300">
    <property type="entry name" value="P-loop containing nucleotide triphosphate hydrolases"/>
    <property type="match status" value="1"/>
</dbReference>
<feature type="region of interest" description="Disordered" evidence="7">
    <location>
        <begin position="1186"/>
        <end position="1207"/>
    </location>
</feature>
<keyword evidence="6" id="KW-0067">ATP-binding</keyword>
<dbReference type="Gene3D" id="3.80.10.10">
    <property type="entry name" value="Ribonuclease Inhibitor"/>
    <property type="match status" value="3"/>
</dbReference>
<feature type="domain" description="Disease resistance N-terminal" evidence="9">
    <location>
        <begin position="9"/>
        <end position="95"/>
    </location>
</feature>
<reference evidence="13" key="1">
    <citation type="submission" date="2024-07" db="EMBL/GenBank/DDBJ databases">
        <title>Two chromosome-level genome assemblies of Korean endemic species Abeliophyllum distichum and Forsythia ovata (Oleaceae).</title>
        <authorList>
            <person name="Jang H."/>
        </authorList>
    </citation>
    <scope>NUCLEOTIDE SEQUENCE [LARGE SCALE GENOMIC DNA]</scope>
</reference>
<keyword evidence="13" id="KW-1185">Reference proteome</keyword>
<name>A0ABD1T1C7_9LAMI</name>
<dbReference type="InterPro" id="IPR002182">
    <property type="entry name" value="NB-ARC"/>
</dbReference>
<keyword evidence="4" id="KW-0547">Nucleotide-binding</keyword>
<dbReference type="Gene3D" id="1.10.8.430">
    <property type="entry name" value="Helical domain of apoptotic protease-activating factors"/>
    <property type="match status" value="1"/>
</dbReference>
<dbReference type="GO" id="GO:0005524">
    <property type="term" value="F:ATP binding"/>
    <property type="evidence" value="ECO:0007669"/>
    <property type="project" value="UniProtKB-KW"/>
</dbReference>
<dbReference type="FunFam" id="3.40.50.300:FF:001091">
    <property type="entry name" value="Probable disease resistance protein At1g61300"/>
    <property type="match status" value="1"/>
</dbReference>
<keyword evidence="3" id="KW-0677">Repeat</keyword>
<feature type="domain" description="NB-ARC" evidence="8">
    <location>
        <begin position="177"/>
        <end position="340"/>
    </location>
</feature>
<sequence length="1207" mass="138230">MDSVVSATIEVTLEKLLAIATEEFNLVRGFKQDLANLTDSLLSIKAVLEDADRRQVADEAVKLWLKKLEDVAYDADNVLDEIKYENLRRTVQIQNQMKPKVCLYFSFYSPLAFRWKMAHKINNINVNLKRINDEADRRGFERRVAESAPSRPQVKETDAITADPVFVGRQNDESKFVEKITGRINEVFSVLPIVGMGGIGKTTLARRIFNHPHTETHFDERIWVCVSENFNVSTILKSILESLKETSHGDSRQAVMDTLREKLKDKRCLLVLDDLWNEKPEDWDDLKNALMGVNPNKGNVIIVTTRNESVATIVNQHNWYNLEKLSEDDCWSIIKAKAFEGGDVPDHFQTIGKAIAQQCRGSPLASKMMGAVLRGKEIDEWISIQENGPSNIEGDQNSVIQVLKISFDRLPSSSLKECFAYCSIFPKDAEIKREWLIQLWMAEGFLTDNQGFDMETIGNKFFNILLQSSFLQEPVKDKYGNIKCCKMHDLVHDLSCSVSKSKMFIILKDHTRDDIPQFRHLTILEESSLEITKEKASYVRTLVSKSSVPCKNFQDFKHLRTLVLRNAGIKDCPTSIGKLIHLRCLDVSYNYDIKTFPGSICMLYNLQTFNIVACYLEQLPEKLQDLTSLRHLYYCPDEDFPMPPQIRRLSCLQTLQFFNVSDKEGCRIEELGHLNNLRGKIEIRNLELVNSEVEAKKTNLSGKTNIIKLKFHWRNTNEGNTTYESVSESDTRNENVLESNIHDESVLKGLQPHPNLKSMEIEGFRGKNFPLWTMKMLKLEKLIDIELRNCYNCEKLPMLGHLPLLKNLNLSGLTNVRSIGLSFYGASDCSSTSRNNGQETRVSFPSLKSLIIEEMQNLTEWAEAQTSGVQVFPCLEFLKINNCRKLKTAPNHFPCLKELYISTMDSDLPLSSIISTSNLTSLVRLSIRNISELTCLVDDLFNKNQNLEYLEFYFYTNLAFIPPLRGCGASLKLLRIISCYELRELPDDLGSLESLETLEITACRNLQLIPYPSGQKGFSSLRKLTICYCDRLSNLPSEMLESCTSLQKLEVYYCKNLTSFPELSGMVWLNSLKELVIGGFSNPDTLEGIGHIKSIPKLTLRGWDDWVYLPYQLQNLTSLKELHIKNFGIEELPDWLGNLSSLEELYLWNCGKLRHFPSKEAMQRLSKLTRLDIWYCPLLEEQSRPDKSEWPKISHIPDVRKNGDSIR</sequence>
<comment type="similarity">
    <text evidence="1">Belongs to the disease resistance NB-LRR family.</text>
</comment>
<comment type="caution">
    <text evidence="12">The sequence shown here is derived from an EMBL/GenBank/DDBJ whole genome shotgun (WGS) entry which is preliminary data.</text>
</comment>
<dbReference type="InterPro" id="IPR056789">
    <property type="entry name" value="LRR_R13L1-DRL21"/>
</dbReference>
<dbReference type="PANTHER" id="PTHR36766:SF70">
    <property type="entry name" value="DISEASE RESISTANCE PROTEIN RGA4"/>
    <property type="match status" value="1"/>
</dbReference>
<dbReference type="Gene3D" id="1.20.5.4130">
    <property type="match status" value="1"/>
</dbReference>
<organism evidence="12 13">
    <name type="scientific">Abeliophyllum distichum</name>
    <dbReference type="NCBI Taxonomy" id="126358"/>
    <lineage>
        <taxon>Eukaryota</taxon>
        <taxon>Viridiplantae</taxon>
        <taxon>Streptophyta</taxon>
        <taxon>Embryophyta</taxon>
        <taxon>Tracheophyta</taxon>
        <taxon>Spermatophyta</taxon>
        <taxon>Magnoliopsida</taxon>
        <taxon>eudicotyledons</taxon>
        <taxon>Gunneridae</taxon>
        <taxon>Pentapetalae</taxon>
        <taxon>asterids</taxon>
        <taxon>lamiids</taxon>
        <taxon>Lamiales</taxon>
        <taxon>Oleaceae</taxon>
        <taxon>Forsythieae</taxon>
        <taxon>Abeliophyllum</taxon>
    </lineage>
</organism>
<evidence type="ECO:0000259" key="8">
    <source>
        <dbReference type="Pfam" id="PF00931"/>
    </source>
</evidence>
<dbReference type="Gene3D" id="1.10.10.10">
    <property type="entry name" value="Winged helix-like DNA-binding domain superfamily/Winged helix DNA-binding domain"/>
    <property type="match status" value="1"/>
</dbReference>
<keyword evidence="5" id="KW-0611">Plant defense</keyword>
<evidence type="ECO:0000256" key="6">
    <source>
        <dbReference type="ARBA" id="ARBA00022840"/>
    </source>
</evidence>
<evidence type="ECO:0000313" key="12">
    <source>
        <dbReference type="EMBL" id="KAL2506441.1"/>
    </source>
</evidence>
<evidence type="ECO:0000259" key="10">
    <source>
        <dbReference type="Pfam" id="PF23559"/>
    </source>
</evidence>
<dbReference type="InterPro" id="IPR036388">
    <property type="entry name" value="WH-like_DNA-bd_sf"/>
</dbReference>
<gene>
    <name evidence="12" type="ORF">Adt_22062</name>
</gene>
<dbReference type="Proteomes" id="UP001604336">
    <property type="component" value="Unassembled WGS sequence"/>
</dbReference>
<dbReference type="CDD" id="cd14798">
    <property type="entry name" value="RX-CC_like"/>
    <property type="match status" value="1"/>
</dbReference>
<dbReference type="Pfam" id="PF23559">
    <property type="entry name" value="WHD_DRP"/>
    <property type="match status" value="1"/>
</dbReference>
<dbReference type="InterPro" id="IPR042197">
    <property type="entry name" value="Apaf_helical"/>
</dbReference>